<keyword evidence="4" id="KW-1185">Reference proteome</keyword>
<dbReference type="Gramene" id="TuG1812G0600002216.01.T01">
    <property type="protein sequence ID" value="TuG1812G0600002216.01.T01"/>
    <property type="gene ID" value="TuG1812G0600002216.01"/>
</dbReference>
<evidence type="ECO:0000313" key="4">
    <source>
        <dbReference type="Proteomes" id="UP000015106"/>
    </source>
</evidence>
<evidence type="ECO:0000259" key="2">
    <source>
        <dbReference type="Pfam" id="PF03108"/>
    </source>
</evidence>
<reference evidence="3" key="3">
    <citation type="submission" date="2022-06" db="UniProtKB">
        <authorList>
            <consortium name="EnsemblPlants"/>
        </authorList>
    </citation>
    <scope>IDENTIFICATION</scope>
</reference>
<proteinExistence type="predicted"/>
<evidence type="ECO:0000256" key="1">
    <source>
        <dbReference type="SAM" id="MobiDB-lite"/>
    </source>
</evidence>
<dbReference type="Proteomes" id="UP000015106">
    <property type="component" value="Chromosome 6"/>
</dbReference>
<reference evidence="3" key="2">
    <citation type="submission" date="2018-03" db="EMBL/GenBank/DDBJ databases">
        <title>The Triticum urartu genome reveals the dynamic nature of wheat genome evolution.</title>
        <authorList>
            <person name="Ling H."/>
            <person name="Ma B."/>
            <person name="Shi X."/>
            <person name="Liu H."/>
            <person name="Dong L."/>
            <person name="Sun H."/>
            <person name="Cao Y."/>
            <person name="Gao Q."/>
            <person name="Zheng S."/>
            <person name="Li Y."/>
            <person name="Yu Y."/>
            <person name="Du H."/>
            <person name="Qi M."/>
            <person name="Li Y."/>
            <person name="Yu H."/>
            <person name="Cui Y."/>
            <person name="Wang N."/>
            <person name="Chen C."/>
            <person name="Wu H."/>
            <person name="Zhao Y."/>
            <person name="Zhang J."/>
            <person name="Li Y."/>
            <person name="Zhou W."/>
            <person name="Zhang B."/>
            <person name="Hu W."/>
            <person name="Eijk M."/>
            <person name="Tang J."/>
            <person name="Witsenboer H."/>
            <person name="Zhao S."/>
            <person name="Li Z."/>
            <person name="Zhang A."/>
            <person name="Wang D."/>
            <person name="Liang C."/>
        </authorList>
    </citation>
    <scope>NUCLEOTIDE SEQUENCE [LARGE SCALE GENOMIC DNA]</scope>
    <source>
        <strain evidence="3">cv. G1812</strain>
    </source>
</reference>
<reference evidence="4" key="1">
    <citation type="journal article" date="2013" name="Nature">
        <title>Draft genome of the wheat A-genome progenitor Triticum urartu.</title>
        <authorList>
            <person name="Ling H.Q."/>
            <person name="Zhao S."/>
            <person name="Liu D."/>
            <person name="Wang J."/>
            <person name="Sun H."/>
            <person name="Zhang C."/>
            <person name="Fan H."/>
            <person name="Li D."/>
            <person name="Dong L."/>
            <person name="Tao Y."/>
            <person name="Gao C."/>
            <person name="Wu H."/>
            <person name="Li Y."/>
            <person name="Cui Y."/>
            <person name="Guo X."/>
            <person name="Zheng S."/>
            <person name="Wang B."/>
            <person name="Yu K."/>
            <person name="Liang Q."/>
            <person name="Yang W."/>
            <person name="Lou X."/>
            <person name="Chen J."/>
            <person name="Feng M."/>
            <person name="Jian J."/>
            <person name="Zhang X."/>
            <person name="Luo G."/>
            <person name="Jiang Y."/>
            <person name="Liu J."/>
            <person name="Wang Z."/>
            <person name="Sha Y."/>
            <person name="Zhang B."/>
            <person name="Wu H."/>
            <person name="Tang D."/>
            <person name="Shen Q."/>
            <person name="Xue P."/>
            <person name="Zou S."/>
            <person name="Wang X."/>
            <person name="Liu X."/>
            <person name="Wang F."/>
            <person name="Yang Y."/>
            <person name="An X."/>
            <person name="Dong Z."/>
            <person name="Zhang K."/>
            <person name="Zhang X."/>
            <person name="Luo M.C."/>
            <person name="Dvorak J."/>
            <person name="Tong Y."/>
            <person name="Wang J."/>
            <person name="Yang H."/>
            <person name="Li Z."/>
            <person name="Wang D."/>
            <person name="Zhang A."/>
            <person name="Wang J."/>
        </authorList>
    </citation>
    <scope>NUCLEOTIDE SEQUENCE</scope>
    <source>
        <strain evidence="4">cv. G1812</strain>
    </source>
</reference>
<sequence length="261" mass="29860">MTEGRKYPNMAEFKLALSQHAIKHEFEFNTEKSAPHRFRAYCSRRDEDKCPWRIYASTMEDGCTVMVRKNSCGHDCSSTKRKKKIKNATKRWICEHVKDWLIEDATLGPKALRKKLKEHHGINIKYKRVYMATAGRPKTERYKGCSEKKRKSGQHLCPICKDYGHHWHKCKKGNPDDIAAILAVRGPPKKRTKTTKSAQSSIVPYEDDAPSAMCFPPSQILEKTTKEKGKGGKSGSGGEKDQEHNPFVANMMSPKRKHMLL</sequence>
<feature type="domain" description="Transposase MuDR plant" evidence="2">
    <location>
        <begin position="2"/>
        <end position="66"/>
    </location>
</feature>
<organism evidence="3 4">
    <name type="scientific">Triticum urartu</name>
    <name type="common">Red wild einkorn</name>
    <name type="synonym">Crithodium urartu</name>
    <dbReference type="NCBI Taxonomy" id="4572"/>
    <lineage>
        <taxon>Eukaryota</taxon>
        <taxon>Viridiplantae</taxon>
        <taxon>Streptophyta</taxon>
        <taxon>Embryophyta</taxon>
        <taxon>Tracheophyta</taxon>
        <taxon>Spermatophyta</taxon>
        <taxon>Magnoliopsida</taxon>
        <taxon>Liliopsida</taxon>
        <taxon>Poales</taxon>
        <taxon>Poaceae</taxon>
        <taxon>BOP clade</taxon>
        <taxon>Pooideae</taxon>
        <taxon>Triticodae</taxon>
        <taxon>Triticeae</taxon>
        <taxon>Triticinae</taxon>
        <taxon>Triticum</taxon>
    </lineage>
</organism>
<evidence type="ECO:0000313" key="3">
    <source>
        <dbReference type="EnsemblPlants" id="TuG1812G0600002216.01.T01"/>
    </source>
</evidence>
<dbReference type="EnsemblPlants" id="TuG1812G0600002216.01.T01">
    <property type="protein sequence ID" value="TuG1812G0600002216.01.T01"/>
    <property type="gene ID" value="TuG1812G0600002216.01"/>
</dbReference>
<accession>A0A8R7URP4</accession>
<protein>
    <recommendedName>
        <fullName evidence="2">Transposase MuDR plant domain-containing protein</fullName>
    </recommendedName>
</protein>
<name>A0A8R7URP4_TRIUA</name>
<feature type="region of interest" description="Disordered" evidence="1">
    <location>
        <begin position="220"/>
        <end position="261"/>
    </location>
</feature>
<dbReference type="AlphaFoldDB" id="A0A8R7URP4"/>
<dbReference type="InterPro" id="IPR004332">
    <property type="entry name" value="Transposase_MuDR"/>
</dbReference>
<dbReference type="Pfam" id="PF03108">
    <property type="entry name" value="DBD_Tnp_Mut"/>
    <property type="match status" value="1"/>
</dbReference>